<protein>
    <submittedName>
        <fullName evidence="1">Uncharacterized protein</fullName>
    </submittedName>
</protein>
<name>A0A314YS89_PRUYE</name>
<evidence type="ECO:0000313" key="1">
    <source>
        <dbReference type="EMBL" id="PQP92445.1"/>
    </source>
</evidence>
<evidence type="ECO:0000313" key="2">
    <source>
        <dbReference type="Proteomes" id="UP000250321"/>
    </source>
</evidence>
<dbReference type="OrthoDB" id="1824951at2759"/>
<dbReference type="Proteomes" id="UP000250321">
    <property type="component" value="Unassembled WGS sequence"/>
</dbReference>
<comment type="caution">
    <text evidence="1">The sequence shown here is derived from an EMBL/GenBank/DDBJ whole genome shotgun (WGS) entry which is preliminary data.</text>
</comment>
<proteinExistence type="predicted"/>
<gene>
    <name evidence="1" type="ORF">Pyn_23945</name>
</gene>
<sequence length="93" mass="10524">MAATTVINTWSLYFKHLWGSELENERPIKDALQEQEAMKSSPSREDPEVINAWELMEGLEEAMPISNSAKKSPKSRALLRGFADFDPGLRLNC</sequence>
<organism evidence="1 2">
    <name type="scientific">Prunus yedoensis var. nudiflora</name>
    <dbReference type="NCBI Taxonomy" id="2094558"/>
    <lineage>
        <taxon>Eukaryota</taxon>
        <taxon>Viridiplantae</taxon>
        <taxon>Streptophyta</taxon>
        <taxon>Embryophyta</taxon>
        <taxon>Tracheophyta</taxon>
        <taxon>Spermatophyta</taxon>
        <taxon>Magnoliopsida</taxon>
        <taxon>eudicotyledons</taxon>
        <taxon>Gunneridae</taxon>
        <taxon>Pentapetalae</taxon>
        <taxon>rosids</taxon>
        <taxon>fabids</taxon>
        <taxon>Rosales</taxon>
        <taxon>Rosaceae</taxon>
        <taxon>Amygdaloideae</taxon>
        <taxon>Amygdaleae</taxon>
        <taxon>Prunus</taxon>
    </lineage>
</organism>
<dbReference type="STRING" id="2094558.A0A314YS89"/>
<accession>A0A314YS89</accession>
<dbReference type="AlphaFoldDB" id="A0A314YS89"/>
<keyword evidence="2" id="KW-1185">Reference proteome</keyword>
<reference evidence="1 2" key="1">
    <citation type="submission" date="2018-02" db="EMBL/GenBank/DDBJ databases">
        <title>Draft genome of wild Prunus yedoensis var. nudiflora.</title>
        <authorList>
            <person name="Baek S."/>
            <person name="Kim J.-H."/>
            <person name="Choi K."/>
            <person name="Kim G.-B."/>
            <person name="Cho A."/>
            <person name="Jang H."/>
            <person name="Shin C.-H."/>
            <person name="Yu H.-J."/>
            <person name="Mun J.-H."/>
        </authorList>
    </citation>
    <scope>NUCLEOTIDE SEQUENCE [LARGE SCALE GENOMIC DNA]</scope>
    <source>
        <strain evidence="2">cv. Jeju island</strain>
        <tissue evidence="1">Leaf</tissue>
    </source>
</reference>
<dbReference type="EMBL" id="PJQY01002571">
    <property type="protein sequence ID" value="PQP92445.1"/>
    <property type="molecule type" value="Genomic_DNA"/>
</dbReference>